<evidence type="ECO:0000256" key="8">
    <source>
        <dbReference type="SAM" id="MobiDB-lite"/>
    </source>
</evidence>
<dbReference type="GO" id="GO:0005524">
    <property type="term" value="F:ATP binding"/>
    <property type="evidence" value="ECO:0007669"/>
    <property type="project" value="UniProtKB-KW"/>
</dbReference>
<evidence type="ECO:0000256" key="5">
    <source>
        <dbReference type="ARBA" id="ARBA00022840"/>
    </source>
</evidence>
<dbReference type="GO" id="GO:0032958">
    <property type="term" value="P:inositol phosphate biosynthetic process"/>
    <property type="evidence" value="ECO:0007669"/>
    <property type="project" value="InterPro"/>
</dbReference>
<dbReference type="Pfam" id="PF03770">
    <property type="entry name" value="IPK"/>
    <property type="match status" value="1"/>
</dbReference>
<proteinExistence type="inferred from homology"/>
<name>A0A7J5Y664_DISMA</name>
<dbReference type="Proteomes" id="UP000518266">
    <property type="component" value="Unassembled WGS sequence"/>
</dbReference>
<comment type="similarity">
    <text evidence="1 7">Belongs to the inositol phosphokinase (IPK) family.</text>
</comment>
<keyword evidence="4 7" id="KW-0418">Kinase</keyword>
<dbReference type="FunFam" id="3.30.470.160:FF:000001">
    <property type="entry name" value="Kinase"/>
    <property type="match status" value="1"/>
</dbReference>
<dbReference type="GO" id="GO:0005737">
    <property type="term" value="C:cytoplasm"/>
    <property type="evidence" value="ECO:0007669"/>
    <property type="project" value="TreeGrafter"/>
</dbReference>
<dbReference type="Gene3D" id="3.30.470.160">
    <property type="entry name" value="Inositol polyphosphate kinase"/>
    <property type="match status" value="1"/>
</dbReference>
<evidence type="ECO:0000256" key="6">
    <source>
        <dbReference type="ARBA" id="ARBA00051963"/>
    </source>
</evidence>
<evidence type="ECO:0000313" key="9">
    <source>
        <dbReference type="EMBL" id="KAF3844900.1"/>
    </source>
</evidence>
<dbReference type="GO" id="GO:0008440">
    <property type="term" value="F:inositol-1,4,5-trisphosphate 3-kinase activity"/>
    <property type="evidence" value="ECO:0007669"/>
    <property type="project" value="UniProtKB-EC"/>
</dbReference>
<dbReference type="PANTHER" id="PTHR12400">
    <property type="entry name" value="INOSITOL POLYPHOSPHATE KINASE"/>
    <property type="match status" value="1"/>
</dbReference>
<accession>A0A7J5Y664</accession>
<feature type="region of interest" description="Disordered" evidence="8">
    <location>
        <begin position="226"/>
        <end position="293"/>
    </location>
</feature>
<dbReference type="GO" id="GO:0005634">
    <property type="term" value="C:nucleus"/>
    <property type="evidence" value="ECO:0007669"/>
    <property type="project" value="TreeGrafter"/>
</dbReference>
<dbReference type="PANTHER" id="PTHR12400:SF55">
    <property type="entry name" value="INOSITOL-TRISPHOSPHATE 3-KINASE A"/>
    <property type="match status" value="1"/>
</dbReference>
<evidence type="ECO:0000256" key="1">
    <source>
        <dbReference type="ARBA" id="ARBA00007374"/>
    </source>
</evidence>
<evidence type="ECO:0000256" key="3">
    <source>
        <dbReference type="ARBA" id="ARBA00022741"/>
    </source>
</evidence>
<keyword evidence="10" id="KW-1185">Reference proteome</keyword>
<dbReference type="EMBL" id="JAAKFY010000015">
    <property type="protein sequence ID" value="KAF3844900.1"/>
    <property type="molecule type" value="Genomic_DNA"/>
</dbReference>
<organism evidence="9 10">
    <name type="scientific">Dissostichus mawsoni</name>
    <name type="common">Antarctic cod</name>
    <dbReference type="NCBI Taxonomy" id="36200"/>
    <lineage>
        <taxon>Eukaryota</taxon>
        <taxon>Metazoa</taxon>
        <taxon>Chordata</taxon>
        <taxon>Craniata</taxon>
        <taxon>Vertebrata</taxon>
        <taxon>Euteleostomi</taxon>
        <taxon>Actinopterygii</taxon>
        <taxon>Neopterygii</taxon>
        <taxon>Teleostei</taxon>
        <taxon>Neoteleostei</taxon>
        <taxon>Acanthomorphata</taxon>
        <taxon>Eupercaria</taxon>
        <taxon>Perciformes</taxon>
        <taxon>Notothenioidei</taxon>
        <taxon>Nototheniidae</taxon>
        <taxon>Dissostichus</taxon>
    </lineage>
</organism>
<comment type="catalytic activity">
    <reaction evidence="6">
        <text>1D-myo-inositol 1,4,5-trisphosphate + ATP = 1D-myo-inositol 1,3,4,5-tetrakisphosphate + ADP + H(+)</text>
        <dbReference type="Rhea" id="RHEA:11020"/>
        <dbReference type="ChEBI" id="CHEBI:15378"/>
        <dbReference type="ChEBI" id="CHEBI:30616"/>
        <dbReference type="ChEBI" id="CHEBI:57895"/>
        <dbReference type="ChEBI" id="CHEBI:203600"/>
        <dbReference type="ChEBI" id="CHEBI:456216"/>
        <dbReference type="EC" id="2.7.1.127"/>
    </reaction>
    <physiologicalReaction direction="left-to-right" evidence="6">
        <dbReference type="Rhea" id="RHEA:11021"/>
    </physiologicalReaction>
</comment>
<evidence type="ECO:0000256" key="7">
    <source>
        <dbReference type="RuleBase" id="RU363090"/>
    </source>
</evidence>
<reference evidence="9 10" key="1">
    <citation type="submission" date="2020-03" db="EMBL/GenBank/DDBJ databases">
        <title>Dissostichus mawsoni Genome sequencing and assembly.</title>
        <authorList>
            <person name="Park H."/>
        </authorList>
    </citation>
    <scope>NUCLEOTIDE SEQUENCE [LARGE SCALE GENOMIC DNA]</scope>
    <source>
        <strain evidence="9">DM0001</strain>
        <tissue evidence="9">Muscle</tissue>
    </source>
</reference>
<comment type="caution">
    <text evidence="9">The sequence shown here is derived from an EMBL/GenBank/DDBJ whole genome shotgun (WGS) entry which is preliminary data.</text>
</comment>
<sequence>MISELCVSRYLTCIWSSVSPFTTSSTGMAAPEQPLLATAGTDSLEPRRRAFLKANMTGTHLGLIQWDNRDLHPRPAHIVILFQGSNEKKVATRSQENLHVSQGSIEGSQVRAGGLQAEAGHQAVGSGWGKCTRVQRLRAVHINIENVCFRNGVQSRALSSAFLSQLQLLPCFRSPMPKECRRKNSKDFGLSGTVFTEGSRLERRAAGKAPQICDDLVQRAAQITESSSARAPAVMDSPGVPQVTITPEGGGSSREMQQEDWDDPVDGTLRRKLSNSSISSTGSSLVESEDDILSDNESKSKGIITLEHLGDSGESKPWWKLKTVVHWPFSATQRRKLNWVQLAGHKGNFKAADEGNILKKFSENEKQCFEKLRYDVLLPFVPSFHGAVEKDGESFLHMTDLLSNFDLPNVMDCKMGDVLGGGAGPGAGAAQAERRPVQEMVEVDSEGPTPQEHSQRGVTKPRYMQWRESMSSTNTLGFRIEGIKKSDGTCRTDFKKTRSKQDVVQVFKDFVGGNPDILKSYLSRLKEIQQALKTSEFFKQHEVIGSSLLFIHDHTSNAQVWIIDFGKTTALPEGQTLNHDIPWQEGNREDGYLWGLQNLLDTLKSVSNEESFSSVTKETDCQ</sequence>
<feature type="compositionally biased region" description="Low complexity" evidence="8">
    <location>
        <begin position="274"/>
        <end position="286"/>
    </location>
</feature>
<dbReference type="SUPFAM" id="SSF56104">
    <property type="entry name" value="SAICAR synthase-like"/>
    <property type="match status" value="1"/>
</dbReference>
<keyword evidence="3" id="KW-0547">Nucleotide-binding</keyword>
<gene>
    <name evidence="9" type="ORF">F7725_008063</name>
</gene>
<keyword evidence="5" id="KW-0067">ATP-binding</keyword>
<evidence type="ECO:0000256" key="2">
    <source>
        <dbReference type="ARBA" id="ARBA00022679"/>
    </source>
</evidence>
<dbReference type="AlphaFoldDB" id="A0A7J5Y664"/>
<dbReference type="InterPro" id="IPR038286">
    <property type="entry name" value="IPK_sf"/>
</dbReference>
<keyword evidence="2 7" id="KW-0808">Transferase</keyword>
<dbReference type="GO" id="GO:0046854">
    <property type="term" value="P:phosphatidylinositol phosphate biosynthetic process"/>
    <property type="evidence" value="ECO:0007669"/>
    <property type="project" value="TreeGrafter"/>
</dbReference>
<protein>
    <recommendedName>
        <fullName evidence="7">Kinase</fullName>
        <ecNumber evidence="7">2.7.-.-</ecNumber>
    </recommendedName>
</protein>
<dbReference type="OrthoDB" id="338650at2759"/>
<dbReference type="EC" id="2.7.-.-" evidence="7"/>
<dbReference type="InterPro" id="IPR005522">
    <property type="entry name" value="IPK"/>
</dbReference>
<dbReference type="GO" id="GO:0000828">
    <property type="term" value="F:inositol hexakisphosphate kinase activity"/>
    <property type="evidence" value="ECO:0007669"/>
    <property type="project" value="TreeGrafter"/>
</dbReference>
<evidence type="ECO:0000256" key="4">
    <source>
        <dbReference type="ARBA" id="ARBA00022777"/>
    </source>
</evidence>
<feature type="region of interest" description="Disordered" evidence="8">
    <location>
        <begin position="424"/>
        <end position="459"/>
    </location>
</feature>
<evidence type="ECO:0000313" key="10">
    <source>
        <dbReference type="Proteomes" id="UP000518266"/>
    </source>
</evidence>